<gene>
    <name evidence="1" type="ORF">BCR36DRAFT_319149</name>
</gene>
<evidence type="ECO:0000313" key="2">
    <source>
        <dbReference type="Proteomes" id="UP000193719"/>
    </source>
</evidence>
<organism evidence="1 2">
    <name type="scientific">Piromyces finnis</name>
    <dbReference type="NCBI Taxonomy" id="1754191"/>
    <lineage>
        <taxon>Eukaryota</taxon>
        <taxon>Fungi</taxon>
        <taxon>Fungi incertae sedis</taxon>
        <taxon>Chytridiomycota</taxon>
        <taxon>Chytridiomycota incertae sedis</taxon>
        <taxon>Neocallimastigomycetes</taxon>
        <taxon>Neocallimastigales</taxon>
        <taxon>Neocallimastigaceae</taxon>
        <taxon>Piromyces</taxon>
    </lineage>
</organism>
<dbReference type="AlphaFoldDB" id="A0A1Y1VIF5"/>
<accession>A0A1Y1VIF5</accession>
<reference evidence="1 2" key="1">
    <citation type="submission" date="2016-08" db="EMBL/GenBank/DDBJ databases">
        <title>Genomes of anaerobic fungi encode conserved fungal cellulosomes for biomass hydrolysis.</title>
        <authorList>
            <consortium name="DOE Joint Genome Institute"/>
            <person name="Haitjema C.H."/>
            <person name="Gilmore S.P."/>
            <person name="Henske J.K."/>
            <person name="Solomon K.V."/>
            <person name="De Groot R."/>
            <person name="Kuo A."/>
            <person name="Mondo S.J."/>
            <person name="Salamov A.A."/>
            <person name="Labutti K."/>
            <person name="Zhao Z."/>
            <person name="Chiniquy J."/>
            <person name="Barry K."/>
            <person name="Brewer H.M."/>
            <person name="Purvine S.O."/>
            <person name="Wright A.T."/>
            <person name="Boxma B."/>
            <person name="Van Alen T."/>
            <person name="Hackstein J.H."/>
            <person name="Baker S.E."/>
            <person name="Grigoriev I.V."/>
            <person name="O'Malley M.A."/>
        </authorList>
    </citation>
    <scope>NUCLEOTIDE SEQUENCE [LARGE SCALE GENOMIC DNA]</scope>
    <source>
        <strain evidence="2">finn</strain>
    </source>
</reference>
<proteinExistence type="predicted"/>
<name>A0A1Y1VIF5_9FUNG</name>
<sequence length="50" mass="6154">MKLDIRESLDFYKICSSYYVFNQRKLHYINAVSKINMIYIYSNNKNHNIF</sequence>
<keyword evidence="2" id="KW-1185">Reference proteome</keyword>
<comment type="caution">
    <text evidence="1">The sequence shown here is derived from an EMBL/GenBank/DDBJ whole genome shotgun (WGS) entry which is preliminary data.</text>
</comment>
<reference evidence="1 2" key="2">
    <citation type="submission" date="2016-08" db="EMBL/GenBank/DDBJ databases">
        <title>Pervasive Adenine N6-methylation of Active Genes in Fungi.</title>
        <authorList>
            <consortium name="DOE Joint Genome Institute"/>
            <person name="Mondo S.J."/>
            <person name="Dannebaum R.O."/>
            <person name="Kuo R.C."/>
            <person name="Labutti K."/>
            <person name="Haridas S."/>
            <person name="Kuo A."/>
            <person name="Salamov A."/>
            <person name="Ahrendt S.R."/>
            <person name="Lipzen A."/>
            <person name="Sullivan W."/>
            <person name="Andreopoulos W.B."/>
            <person name="Clum A."/>
            <person name="Lindquist E."/>
            <person name="Daum C."/>
            <person name="Ramamoorthy G.K."/>
            <person name="Gryganskyi A."/>
            <person name="Culley D."/>
            <person name="Magnuson J.K."/>
            <person name="James T.Y."/>
            <person name="O'Malley M.A."/>
            <person name="Stajich J.E."/>
            <person name="Spatafora J.W."/>
            <person name="Visel A."/>
            <person name="Grigoriev I.V."/>
        </authorList>
    </citation>
    <scope>NUCLEOTIDE SEQUENCE [LARGE SCALE GENOMIC DNA]</scope>
    <source>
        <strain evidence="2">finn</strain>
    </source>
</reference>
<dbReference type="EMBL" id="MCFH01000006">
    <property type="protein sequence ID" value="ORX57108.1"/>
    <property type="molecule type" value="Genomic_DNA"/>
</dbReference>
<dbReference type="Proteomes" id="UP000193719">
    <property type="component" value="Unassembled WGS sequence"/>
</dbReference>
<protein>
    <submittedName>
        <fullName evidence="1">Uncharacterized protein</fullName>
    </submittedName>
</protein>
<evidence type="ECO:0000313" key="1">
    <source>
        <dbReference type="EMBL" id="ORX57108.1"/>
    </source>
</evidence>